<dbReference type="Gene3D" id="1.20.1270.10">
    <property type="match status" value="1"/>
</dbReference>
<dbReference type="FunFam" id="3.30.30.30:FF:000005">
    <property type="entry name" value="Heat shock protein ssb1"/>
    <property type="match status" value="1"/>
</dbReference>
<dbReference type="Gene3D" id="3.90.640.10">
    <property type="entry name" value="Actin, Chain A, domain 4"/>
    <property type="match status" value="1"/>
</dbReference>
<keyword evidence="4 7" id="KW-0067">ATP-binding</keyword>
<keyword evidence="5" id="KW-0143">Chaperone</keyword>
<dbReference type="FunFam" id="2.60.34.10:FF:000023">
    <property type="entry name" value="70 kDa heat shock cognate protein"/>
    <property type="match status" value="1"/>
</dbReference>
<dbReference type="NCBIfam" id="NF001413">
    <property type="entry name" value="PRK00290.1"/>
    <property type="match status" value="1"/>
</dbReference>
<comment type="catalytic activity">
    <reaction evidence="6">
        <text>ATP + H2O = ADP + phosphate + H(+)</text>
        <dbReference type="Rhea" id="RHEA:13065"/>
        <dbReference type="ChEBI" id="CHEBI:15377"/>
        <dbReference type="ChEBI" id="CHEBI:15378"/>
        <dbReference type="ChEBI" id="CHEBI:30616"/>
        <dbReference type="ChEBI" id="CHEBI:43474"/>
        <dbReference type="ChEBI" id="CHEBI:456216"/>
        <dbReference type="EC" id="3.6.4.10"/>
    </reaction>
</comment>
<dbReference type="AlphaFoldDB" id="A0A8H3DXQ0"/>
<evidence type="ECO:0000256" key="1">
    <source>
        <dbReference type="ARBA" id="ARBA00007381"/>
    </source>
</evidence>
<dbReference type="PROSITE" id="PS00329">
    <property type="entry name" value="HSP70_2"/>
    <property type="match status" value="1"/>
</dbReference>
<dbReference type="CDD" id="cd10233">
    <property type="entry name" value="ASKHA_NBD_HSP70_HSPA1"/>
    <property type="match status" value="1"/>
</dbReference>
<dbReference type="Pfam" id="PF00012">
    <property type="entry name" value="HSP70"/>
    <property type="match status" value="1"/>
</dbReference>
<dbReference type="Gene3D" id="2.60.34.10">
    <property type="entry name" value="Substrate Binding Domain Of DNAk, Chain A, domain 1"/>
    <property type="match status" value="1"/>
</dbReference>
<dbReference type="PROSITE" id="PS00297">
    <property type="entry name" value="HSP70_1"/>
    <property type="match status" value="1"/>
</dbReference>
<dbReference type="InterPro" id="IPR029048">
    <property type="entry name" value="HSP70_C_sf"/>
</dbReference>
<dbReference type="InterPro" id="IPR043129">
    <property type="entry name" value="ATPase_NBD"/>
</dbReference>
<gene>
    <name evidence="8" type="ORF">RDB_LOCUS31359</name>
</gene>
<comment type="caution">
    <text evidence="8">The sequence shown here is derived from an EMBL/GenBank/DDBJ whole genome shotgun (WGS) entry which is preliminary data.</text>
</comment>
<dbReference type="GO" id="GO:0005524">
    <property type="term" value="F:ATP binding"/>
    <property type="evidence" value="ECO:0007669"/>
    <property type="project" value="UniProtKB-KW"/>
</dbReference>
<keyword evidence="3 7" id="KW-0547">Nucleotide-binding</keyword>
<dbReference type="InterPro" id="IPR013126">
    <property type="entry name" value="Hsp_70_fam"/>
</dbReference>
<evidence type="ECO:0000256" key="6">
    <source>
        <dbReference type="ARBA" id="ARBA00048056"/>
    </source>
</evidence>
<evidence type="ECO:0000256" key="2">
    <source>
        <dbReference type="ARBA" id="ARBA00012554"/>
    </source>
</evidence>
<organism evidence="8 9">
    <name type="scientific">Rhizoctonia solani</name>
    <dbReference type="NCBI Taxonomy" id="456999"/>
    <lineage>
        <taxon>Eukaryota</taxon>
        <taxon>Fungi</taxon>
        <taxon>Dikarya</taxon>
        <taxon>Basidiomycota</taxon>
        <taxon>Agaricomycotina</taxon>
        <taxon>Agaricomycetes</taxon>
        <taxon>Cantharellales</taxon>
        <taxon>Ceratobasidiaceae</taxon>
        <taxon>Rhizoctonia</taxon>
    </lineage>
</organism>
<dbReference type="SUPFAM" id="SSF100920">
    <property type="entry name" value="Heat shock protein 70kD (HSP70), peptide-binding domain"/>
    <property type="match status" value="1"/>
</dbReference>
<dbReference type="FunFam" id="3.90.640.10:FF:000002">
    <property type="entry name" value="Heat shock 70 kDa"/>
    <property type="match status" value="1"/>
</dbReference>
<evidence type="ECO:0000313" key="8">
    <source>
        <dbReference type="EMBL" id="CAE7090406.1"/>
    </source>
</evidence>
<accession>A0A8H3DXQ0</accession>
<reference evidence="8" key="1">
    <citation type="submission" date="2021-01" db="EMBL/GenBank/DDBJ databases">
        <authorList>
            <person name="Kaushik A."/>
        </authorList>
    </citation>
    <scope>NUCLEOTIDE SEQUENCE</scope>
    <source>
        <strain evidence="8">AG5</strain>
    </source>
</reference>
<name>A0A8H3DXQ0_9AGAM</name>
<dbReference type="FunFam" id="3.30.420.40:FF:000172">
    <property type="entry name" value="Heat shock 70 kDa protein"/>
    <property type="match status" value="1"/>
</dbReference>
<dbReference type="FunFam" id="3.30.420.40:FF:000026">
    <property type="entry name" value="Heat shock protein 70"/>
    <property type="match status" value="1"/>
</dbReference>
<dbReference type="PANTHER" id="PTHR19375">
    <property type="entry name" value="HEAT SHOCK PROTEIN 70KDA"/>
    <property type="match status" value="1"/>
</dbReference>
<comment type="similarity">
    <text evidence="1 7">Belongs to the heat shock protein 70 family.</text>
</comment>
<dbReference type="InterPro" id="IPR029047">
    <property type="entry name" value="HSP70_peptide-bd_sf"/>
</dbReference>
<dbReference type="SUPFAM" id="SSF53067">
    <property type="entry name" value="Actin-like ATPase domain"/>
    <property type="match status" value="2"/>
</dbReference>
<dbReference type="PRINTS" id="PR00301">
    <property type="entry name" value="HEATSHOCK70"/>
</dbReference>
<proteinExistence type="inferred from homology"/>
<dbReference type="Proteomes" id="UP000663827">
    <property type="component" value="Unassembled WGS sequence"/>
</dbReference>
<dbReference type="Gene3D" id="3.30.30.30">
    <property type="match status" value="1"/>
</dbReference>
<dbReference type="Gene3D" id="3.30.420.40">
    <property type="match status" value="2"/>
</dbReference>
<evidence type="ECO:0000256" key="5">
    <source>
        <dbReference type="ARBA" id="ARBA00023186"/>
    </source>
</evidence>
<dbReference type="EC" id="3.6.4.10" evidence="2"/>
<dbReference type="EMBL" id="CAJNJQ010000633">
    <property type="protein sequence ID" value="CAE7090406.1"/>
    <property type="molecule type" value="Genomic_DNA"/>
</dbReference>
<dbReference type="GO" id="GO:0140662">
    <property type="term" value="F:ATP-dependent protein folding chaperone"/>
    <property type="evidence" value="ECO:0007669"/>
    <property type="project" value="InterPro"/>
</dbReference>
<protein>
    <recommendedName>
        <fullName evidence="2">non-chaperonin molecular chaperone ATPase</fullName>
        <ecNumber evidence="2">3.6.4.10</ecNumber>
    </recommendedName>
</protein>
<evidence type="ECO:0000256" key="7">
    <source>
        <dbReference type="RuleBase" id="RU003322"/>
    </source>
</evidence>
<evidence type="ECO:0000313" key="9">
    <source>
        <dbReference type="Proteomes" id="UP000663827"/>
    </source>
</evidence>
<sequence length="613" mass="67010">MASEDLFDGAIGIDLGTTYSCVGVWQNDRVEIIANDQGNRTTPSYVAFSSEERLIGDAAKNQAAMNPKNTVFDAKRLIGRRFDDPDVKKDMSHWPFTVVDKDGSPYVQVDYLGEEKTFSPQEISSMVLSKMKEISEAKLGKTVKKAVVTVPAYFNDSQRLATKDAGAIAGLEVLRIINEPTAAAIAYGLDQQSKEEKNVLIFDLGGGTFDVSLLNITGGVFAVKATAGDTHLGGEDFDNTLLEHFKAEFKRKSKHDISDDPRAIRRLRSACERAKRTLSSVAQTTVEVDSLYQGEDFSANISRARFEEINAAMFKSTLEPVEKVLKDSKIAREKVDDIVLVGGSTRIPKVQSLVSEFFGGRQLNKSINPDEAVAYGAAVQAAVLTGQTSEKTQNILLLDVAPLSLGVAMQGDVFGVVVPRNTPIPTNKSRVFTTVEDNQTTVTFPVYEGERTQCRDNRLLGEFELNGIPPMPRGQAELVTTFEVDADGLLKVSAQDRASGRKASISITNSVGRLSSAEIDQMIKDAEQFKQADKDFSARHEAKADLEAYIHQVESAITSPDMSAKMKRGAKGQIEAELAKAMEKLELETATADELKKAQLGIKRAYQKATTQR</sequence>
<dbReference type="PROSITE" id="PS01036">
    <property type="entry name" value="HSP70_3"/>
    <property type="match status" value="1"/>
</dbReference>
<dbReference type="InterPro" id="IPR018181">
    <property type="entry name" value="Heat_shock_70_CS"/>
</dbReference>
<evidence type="ECO:0000256" key="4">
    <source>
        <dbReference type="ARBA" id="ARBA00022840"/>
    </source>
</evidence>
<evidence type="ECO:0000256" key="3">
    <source>
        <dbReference type="ARBA" id="ARBA00022741"/>
    </source>
</evidence>